<keyword evidence="5" id="KW-0804">Transcription</keyword>
<evidence type="ECO:0000256" key="1">
    <source>
        <dbReference type="ARBA" id="ARBA00005230"/>
    </source>
</evidence>
<evidence type="ECO:0000256" key="3">
    <source>
        <dbReference type="ARBA" id="ARBA00022491"/>
    </source>
</evidence>
<dbReference type="InterPro" id="IPR011067">
    <property type="entry name" value="Plasmid_toxin/cell-grow_inhib"/>
</dbReference>
<dbReference type="EMBL" id="VOQS01000001">
    <property type="protein sequence ID" value="TXC89094.1"/>
    <property type="molecule type" value="Genomic_DNA"/>
</dbReference>
<accession>A0A5C6VX32</accession>
<sequence>MAPRRTPDVLVARFDLYNNPSPRSKATSPFLLDVRSDHLDLLISRVVIPLTRVAGNYTASKVGAGPLPAHRDRGRIVRARDAVARRIQVRRSRPANRLAEK</sequence>
<evidence type="ECO:0000256" key="7">
    <source>
        <dbReference type="ARBA" id="ARBA00033135"/>
    </source>
</evidence>
<keyword evidence="4" id="KW-0805">Transcription regulation</keyword>
<dbReference type="GO" id="GO:0006276">
    <property type="term" value="P:plasmid maintenance"/>
    <property type="evidence" value="ECO:0007669"/>
    <property type="project" value="InterPro"/>
</dbReference>
<comment type="similarity">
    <text evidence="1">Belongs to the CcdB toxin family.</text>
</comment>
<evidence type="ECO:0000313" key="8">
    <source>
        <dbReference type="EMBL" id="TXC89094.1"/>
    </source>
</evidence>
<dbReference type="Proteomes" id="UP000321776">
    <property type="component" value="Unassembled WGS sequence"/>
</dbReference>
<dbReference type="SUPFAM" id="SSF50118">
    <property type="entry name" value="Cell growth inhibitor/plasmid maintenance toxic component"/>
    <property type="match status" value="1"/>
</dbReference>
<keyword evidence="3" id="KW-0678">Repressor</keyword>
<dbReference type="Gene3D" id="2.30.30.110">
    <property type="match status" value="1"/>
</dbReference>
<protein>
    <recommendedName>
        <fullName evidence="2">Toxin CcdB</fullName>
    </recommendedName>
    <alternativeName>
        <fullName evidence="7">Cytotoxic protein CcdB</fullName>
    </alternativeName>
    <alternativeName>
        <fullName evidence="6">Protein LetD</fullName>
    </alternativeName>
</protein>
<name>A0A5C6VX32_9BURK</name>
<reference evidence="8 9" key="1">
    <citation type="journal article" date="2018" name="Int. J. Syst. Evol. Microbiol.">
        <title>Paraburkholderia azotifigens sp. nov., a nitrogen-fixing bacterium isolated from paddy soil.</title>
        <authorList>
            <person name="Choi G.M."/>
            <person name="Im W.T."/>
        </authorList>
    </citation>
    <scope>NUCLEOTIDE SEQUENCE [LARGE SCALE GENOMIC DNA]</scope>
    <source>
        <strain evidence="8 9">NF 2-5-3</strain>
    </source>
</reference>
<evidence type="ECO:0000256" key="6">
    <source>
        <dbReference type="ARBA" id="ARBA00029628"/>
    </source>
</evidence>
<dbReference type="AlphaFoldDB" id="A0A5C6VX32"/>
<evidence type="ECO:0000313" key="9">
    <source>
        <dbReference type="Proteomes" id="UP000321776"/>
    </source>
</evidence>
<evidence type="ECO:0000256" key="5">
    <source>
        <dbReference type="ARBA" id="ARBA00023163"/>
    </source>
</evidence>
<dbReference type="Pfam" id="PF01845">
    <property type="entry name" value="CcdB"/>
    <property type="match status" value="1"/>
</dbReference>
<organism evidence="8 9">
    <name type="scientific">Paraburkholderia azotifigens</name>
    <dbReference type="NCBI Taxonomy" id="2057004"/>
    <lineage>
        <taxon>Bacteria</taxon>
        <taxon>Pseudomonadati</taxon>
        <taxon>Pseudomonadota</taxon>
        <taxon>Betaproteobacteria</taxon>
        <taxon>Burkholderiales</taxon>
        <taxon>Burkholderiaceae</taxon>
        <taxon>Paraburkholderia</taxon>
    </lineage>
</organism>
<comment type="caution">
    <text evidence="8">The sequence shown here is derived from an EMBL/GenBank/DDBJ whole genome shotgun (WGS) entry which is preliminary data.</text>
</comment>
<dbReference type="GO" id="GO:0008657">
    <property type="term" value="F:DNA topoisomerase type II (double strand cut, ATP-hydrolyzing) inhibitor activity"/>
    <property type="evidence" value="ECO:0007669"/>
    <property type="project" value="InterPro"/>
</dbReference>
<evidence type="ECO:0000256" key="2">
    <source>
        <dbReference type="ARBA" id="ARBA00015075"/>
    </source>
</evidence>
<proteinExistence type="inferred from homology"/>
<evidence type="ECO:0000256" key="4">
    <source>
        <dbReference type="ARBA" id="ARBA00023015"/>
    </source>
</evidence>
<gene>
    <name evidence="8" type="ORF">FRZ40_03435</name>
</gene>
<dbReference type="InterPro" id="IPR002712">
    <property type="entry name" value="CcdB"/>
</dbReference>